<protein>
    <submittedName>
        <fullName evidence="2">Uncharacterized protein</fullName>
    </submittedName>
</protein>
<evidence type="ECO:0000313" key="2">
    <source>
        <dbReference type="Ensembl" id="ENSMALP00000012325.1"/>
    </source>
</evidence>
<dbReference type="AlphaFoldDB" id="A0A3Q3J6J2"/>
<feature type="region of interest" description="Disordered" evidence="1">
    <location>
        <begin position="1"/>
        <end position="20"/>
    </location>
</feature>
<evidence type="ECO:0000313" key="3">
    <source>
        <dbReference type="Proteomes" id="UP000261600"/>
    </source>
</evidence>
<dbReference type="Proteomes" id="UP000261600">
    <property type="component" value="Unplaced"/>
</dbReference>
<reference evidence="2" key="1">
    <citation type="submission" date="2025-08" db="UniProtKB">
        <authorList>
            <consortium name="Ensembl"/>
        </authorList>
    </citation>
    <scope>IDENTIFICATION</scope>
</reference>
<name>A0A3Q3J6J2_MONAL</name>
<reference evidence="2" key="2">
    <citation type="submission" date="2025-09" db="UniProtKB">
        <authorList>
            <consortium name="Ensembl"/>
        </authorList>
    </citation>
    <scope>IDENTIFICATION</scope>
</reference>
<sequence>MQWARADTKPDYSSANRPELGEFSTEQNYKRLGIKTQVALLVVMPCCGYGSFLQYKTSHVPKRNV</sequence>
<proteinExistence type="predicted"/>
<organism evidence="2 3">
    <name type="scientific">Monopterus albus</name>
    <name type="common">Swamp eel</name>
    <dbReference type="NCBI Taxonomy" id="43700"/>
    <lineage>
        <taxon>Eukaryota</taxon>
        <taxon>Metazoa</taxon>
        <taxon>Chordata</taxon>
        <taxon>Craniata</taxon>
        <taxon>Vertebrata</taxon>
        <taxon>Euteleostomi</taxon>
        <taxon>Actinopterygii</taxon>
        <taxon>Neopterygii</taxon>
        <taxon>Teleostei</taxon>
        <taxon>Neoteleostei</taxon>
        <taxon>Acanthomorphata</taxon>
        <taxon>Anabantaria</taxon>
        <taxon>Synbranchiformes</taxon>
        <taxon>Synbranchidae</taxon>
        <taxon>Monopterus</taxon>
    </lineage>
</organism>
<accession>A0A3Q3J6J2</accession>
<evidence type="ECO:0000256" key="1">
    <source>
        <dbReference type="SAM" id="MobiDB-lite"/>
    </source>
</evidence>
<dbReference type="Ensembl" id="ENSMALT00000012586.1">
    <property type="protein sequence ID" value="ENSMALP00000012325.1"/>
    <property type="gene ID" value="ENSMALG00000008748.1"/>
</dbReference>
<feature type="compositionally biased region" description="Basic and acidic residues" evidence="1">
    <location>
        <begin position="1"/>
        <end position="10"/>
    </location>
</feature>
<keyword evidence="3" id="KW-1185">Reference proteome</keyword>